<dbReference type="EMBL" id="CAADRA010005252">
    <property type="protein sequence ID" value="VFT87696.1"/>
    <property type="molecule type" value="Genomic_DNA"/>
</dbReference>
<dbReference type="Pfam" id="PF12796">
    <property type="entry name" value="Ank_2"/>
    <property type="match status" value="3"/>
</dbReference>
<keyword evidence="2 3" id="KW-0040">ANK repeat</keyword>
<dbReference type="InterPro" id="IPR036770">
    <property type="entry name" value="Ankyrin_rpt-contain_sf"/>
</dbReference>
<feature type="repeat" description="ANK" evidence="3">
    <location>
        <begin position="209"/>
        <end position="241"/>
    </location>
</feature>
<reference evidence="5 6" key="1">
    <citation type="submission" date="2019-03" db="EMBL/GenBank/DDBJ databases">
        <authorList>
            <person name="Gaulin E."/>
            <person name="Dumas B."/>
        </authorList>
    </citation>
    <scope>NUCLEOTIDE SEQUENCE [LARGE SCALE GENOMIC DNA]</scope>
    <source>
        <strain evidence="5">CBS 568.67</strain>
    </source>
</reference>
<protein>
    <submittedName>
        <fullName evidence="5">Aste57867_10828 protein</fullName>
    </submittedName>
</protein>
<evidence type="ECO:0000313" key="6">
    <source>
        <dbReference type="Proteomes" id="UP000332933"/>
    </source>
</evidence>
<name>A0A485KSI3_9STRA</name>
<dbReference type="EMBL" id="VJMH01005231">
    <property type="protein sequence ID" value="KAF0698564.1"/>
    <property type="molecule type" value="Genomic_DNA"/>
</dbReference>
<dbReference type="PANTHER" id="PTHR24188:SF29">
    <property type="entry name" value="GH09064P"/>
    <property type="match status" value="1"/>
</dbReference>
<keyword evidence="1" id="KW-0677">Repeat</keyword>
<dbReference type="SUPFAM" id="SSF48403">
    <property type="entry name" value="Ankyrin repeat"/>
    <property type="match status" value="1"/>
</dbReference>
<feature type="repeat" description="ANK" evidence="3">
    <location>
        <begin position="79"/>
        <end position="111"/>
    </location>
</feature>
<dbReference type="PROSITE" id="PS50297">
    <property type="entry name" value="ANK_REP_REGION"/>
    <property type="match status" value="7"/>
</dbReference>
<feature type="repeat" description="ANK" evidence="3">
    <location>
        <begin position="176"/>
        <end position="208"/>
    </location>
</feature>
<dbReference type="Pfam" id="PF00023">
    <property type="entry name" value="Ank"/>
    <property type="match status" value="1"/>
</dbReference>
<dbReference type="InterPro" id="IPR002110">
    <property type="entry name" value="Ankyrin_rpt"/>
</dbReference>
<evidence type="ECO:0000256" key="3">
    <source>
        <dbReference type="PROSITE-ProRule" id="PRU00023"/>
    </source>
</evidence>
<reference evidence="4" key="2">
    <citation type="submission" date="2019-06" db="EMBL/GenBank/DDBJ databases">
        <title>Genomics analysis of Aphanomyces spp. identifies a new class of oomycete effector associated with host adaptation.</title>
        <authorList>
            <person name="Gaulin E."/>
        </authorList>
    </citation>
    <scope>NUCLEOTIDE SEQUENCE</scope>
    <source>
        <strain evidence="4">CBS 578.67</strain>
    </source>
</reference>
<evidence type="ECO:0000313" key="5">
    <source>
        <dbReference type="EMBL" id="VFT87696.1"/>
    </source>
</evidence>
<organism evidence="5 6">
    <name type="scientific">Aphanomyces stellatus</name>
    <dbReference type="NCBI Taxonomy" id="120398"/>
    <lineage>
        <taxon>Eukaryota</taxon>
        <taxon>Sar</taxon>
        <taxon>Stramenopiles</taxon>
        <taxon>Oomycota</taxon>
        <taxon>Saprolegniomycetes</taxon>
        <taxon>Saprolegniales</taxon>
        <taxon>Verrucalvaceae</taxon>
        <taxon>Aphanomyces</taxon>
    </lineage>
</organism>
<dbReference type="AlphaFoldDB" id="A0A485KSI3"/>
<keyword evidence="6" id="KW-1185">Reference proteome</keyword>
<feature type="repeat" description="ANK" evidence="3">
    <location>
        <begin position="111"/>
        <end position="143"/>
    </location>
</feature>
<dbReference type="SMART" id="SM00248">
    <property type="entry name" value="ANK"/>
    <property type="match status" value="8"/>
</dbReference>
<dbReference type="PANTHER" id="PTHR24188">
    <property type="entry name" value="ANKYRIN REPEAT PROTEIN"/>
    <property type="match status" value="1"/>
</dbReference>
<dbReference type="Proteomes" id="UP000332933">
    <property type="component" value="Unassembled WGS sequence"/>
</dbReference>
<accession>A0A485KSI3</accession>
<evidence type="ECO:0000256" key="1">
    <source>
        <dbReference type="ARBA" id="ARBA00022737"/>
    </source>
</evidence>
<feature type="repeat" description="ANK" evidence="3">
    <location>
        <begin position="144"/>
        <end position="176"/>
    </location>
</feature>
<feature type="repeat" description="ANK" evidence="3">
    <location>
        <begin position="243"/>
        <end position="275"/>
    </location>
</feature>
<dbReference type="PROSITE" id="PS50088">
    <property type="entry name" value="ANK_REPEAT"/>
    <property type="match status" value="8"/>
</dbReference>
<evidence type="ECO:0000256" key="2">
    <source>
        <dbReference type="ARBA" id="ARBA00023043"/>
    </source>
</evidence>
<proteinExistence type="predicted"/>
<dbReference type="PRINTS" id="PR01415">
    <property type="entry name" value="ANKYRIN"/>
</dbReference>
<gene>
    <name evidence="5" type="primary">Aste57867_10828</name>
    <name evidence="4" type="ORF">As57867_010788</name>
    <name evidence="5" type="ORF">ASTE57867_10828</name>
</gene>
<dbReference type="OrthoDB" id="75681at2759"/>
<evidence type="ECO:0000313" key="4">
    <source>
        <dbReference type="EMBL" id="KAF0698564.1"/>
    </source>
</evidence>
<feature type="repeat" description="ANK" evidence="3">
    <location>
        <begin position="276"/>
        <end position="309"/>
    </location>
</feature>
<sequence length="310" mass="32949">MVQLLLQHGAKLEVENENRSPLVGAIVSGNVNVVRELVQNGADVNSTSIEGFSSIAIASSFGCVDVLQELPKHAPVLDNGMTPLFAASEGGNFDAVKLLLEQCTSVHVEGELRSPLHGASLHGQLDIVKLLLEHVADANCLDSDGWTALHMPAQNGHVGTIQELLQHDAPITMLSKGWTPLCVASENGHLGVVKILLAYGADHNIICKGDQTALCFAASKEFTDIVMELLRFGANANATNPVFGVTPIFLASMNGHGNITKERVQYGADINAKKYNGQTPLHVAIKHGHINVVNQILQSSNVNVNAASLV</sequence>
<dbReference type="Gene3D" id="1.25.40.20">
    <property type="entry name" value="Ankyrin repeat-containing domain"/>
    <property type="match status" value="3"/>
</dbReference>
<feature type="repeat" description="ANK" evidence="3">
    <location>
        <begin position="17"/>
        <end position="49"/>
    </location>
</feature>